<dbReference type="EMBL" id="BGZL01000022">
    <property type="protein sequence ID" value="GBQ03767.1"/>
    <property type="molecule type" value="Genomic_DNA"/>
</dbReference>
<evidence type="ECO:0000256" key="5">
    <source>
        <dbReference type="PROSITE-ProRule" id="PRU01240"/>
    </source>
</evidence>
<dbReference type="SUPFAM" id="SSF52743">
    <property type="entry name" value="Subtilisin-like"/>
    <property type="match status" value="1"/>
</dbReference>
<keyword evidence="4" id="KW-0720">Serine protease</keyword>
<dbReference type="InterPro" id="IPR036852">
    <property type="entry name" value="Peptidase_S8/S53_dom_sf"/>
</dbReference>
<evidence type="ECO:0000256" key="4">
    <source>
        <dbReference type="ARBA" id="ARBA00022825"/>
    </source>
</evidence>
<feature type="compositionally biased region" description="Gly residues" evidence="6">
    <location>
        <begin position="170"/>
        <end position="182"/>
    </location>
</feature>
<dbReference type="PANTHER" id="PTHR43806">
    <property type="entry name" value="PEPTIDASE S8"/>
    <property type="match status" value="1"/>
</dbReference>
<dbReference type="AlphaFoldDB" id="A0A388T492"/>
<dbReference type="Gene3D" id="3.40.50.200">
    <property type="entry name" value="Peptidase S8/S53 domain"/>
    <property type="match status" value="1"/>
</dbReference>
<organism evidence="8 9">
    <name type="scientific">Streptomyces spongiicola</name>
    <dbReference type="NCBI Taxonomy" id="1690221"/>
    <lineage>
        <taxon>Bacteria</taxon>
        <taxon>Bacillati</taxon>
        <taxon>Actinomycetota</taxon>
        <taxon>Actinomycetes</taxon>
        <taxon>Kitasatosporales</taxon>
        <taxon>Streptomycetaceae</taxon>
        <taxon>Streptomyces</taxon>
    </lineage>
</organism>
<dbReference type="InterPro" id="IPR050131">
    <property type="entry name" value="Peptidase_S8_subtilisin-like"/>
</dbReference>
<evidence type="ECO:0000313" key="9">
    <source>
        <dbReference type="Proteomes" id="UP000265354"/>
    </source>
</evidence>
<comment type="similarity">
    <text evidence="1 5">Belongs to the peptidase S8 family.</text>
</comment>
<comment type="caution">
    <text evidence="8">The sequence shown here is derived from an EMBL/GenBank/DDBJ whole genome shotgun (WGS) entry which is preliminary data.</text>
</comment>
<dbReference type="Proteomes" id="UP000265354">
    <property type="component" value="Unassembled WGS sequence"/>
</dbReference>
<comment type="caution">
    <text evidence="5">Lacks conserved residue(s) required for the propagation of feature annotation.</text>
</comment>
<keyword evidence="2" id="KW-0645">Protease</keyword>
<feature type="domain" description="Peptidase S8/S53" evidence="7">
    <location>
        <begin position="2"/>
        <end position="57"/>
    </location>
</feature>
<sequence length="226" mass="22879">MDLIAPGVCVLPTSANGGHATLSGTSMAVPHTAGGAALYRATHPGASPTEVKAALLAAGGMDWTWPSEDGDDVKEPLPRLGSFRRTGVSARGLRDHPGRRKGHAAERSCGGQAVRCPGVRSEGHPRHGHPGTAASRHRVTAGTGLRRNDGTTERRNGDSAGAEDATGTRPGTGRGQGRGQGRGRGRTAAWGQRRGGAAGAGARRMPGGCPGIPPAGRAHGVGRRAS</sequence>
<protein>
    <recommendedName>
        <fullName evidence="7">Peptidase S8/S53 domain-containing protein</fullName>
    </recommendedName>
</protein>
<dbReference type="PROSITE" id="PS00138">
    <property type="entry name" value="SUBTILASE_SER"/>
    <property type="match status" value="1"/>
</dbReference>
<evidence type="ECO:0000313" key="8">
    <source>
        <dbReference type="EMBL" id="GBQ03767.1"/>
    </source>
</evidence>
<name>A0A388T492_9ACTN</name>
<dbReference type="GO" id="GO:0005615">
    <property type="term" value="C:extracellular space"/>
    <property type="evidence" value="ECO:0007669"/>
    <property type="project" value="TreeGrafter"/>
</dbReference>
<dbReference type="InterPro" id="IPR023828">
    <property type="entry name" value="Peptidase_S8_Ser-AS"/>
</dbReference>
<dbReference type="GO" id="GO:0006508">
    <property type="term" value="P:proteolysis"/>
    <property type="evidence" value="ECO:0007669"/>
    <property type="project" value="UniProtKB-KW"/>
</dbReference>
<gene>
    <name evidence="8" type="ORF">SSP531S_52440</name>
</gene>
<evidence type="ECO:0000256" key="3">
    <source>
        <dbReference type="ARBA" id="ARBA00022801"/>
    </source>
</evidence>
<dbReference type="Pfam" id="PF00082">
    <property type="entry name" value="Peptidase_S8"/>
    <property type="match status" value="1"/>
</dbReference>
<feature type="compositionally biased region" description="Basic and acidic residues" evidence="6">
    <location>
        <begin position="146"/>
        <end position="157"/>
    </location>
</feature>
<accession>A0A388T492</accession>
<proteinExistence type="inferred from homology"/>
<reference evidence="8 9" key="1">
    <citation type="submission" date="2018-07" db="EMBL/GenBank/DDBJ databases">
        <title>Whole Genome Shotgun Sequence of Streptomyces spongiicola strain 531S.</title>
        <authorList>
            <person name="Dohra H."/>
            <person name="Kodani S."/>
        </authorList>
    </citation>
    <scope>NUCLEOTIDE SEQUENCE [LARGE SCALE GENOMIC DNA]</scope>
    <source>
        <strain evidence="8 9">531S</strain>
    </source>
</reference>
<dbReference type="PANTHER" id="PTHR43806:SF11">
    <property type="entry name" value="CEREVISIN-RELATED"/>
    <property type="match status" value="1"/>
</dbReference>
<dbReference type="InterPro" id="IPR000209">
    <property type="entry name" value="Peptidase_S8/S53_dom"/>
</dbReference>
<keyword evidence="3" id="KW-0378">Hydrolase</keyword>
<dbReference type="GO" id="GO:0004252">
    <property type="term" value="F:serine-type endopeptidase activity"/>
    <property type="evidence" value="ECO:0007669"/>
    <property type="project" value="InterPro"/>
</dbReference>
<feature type="region of interest" description="Disordered" evidence="6">
    <location>
        <begin position="67"/>
        <end position="226"/>
    </location>
</feature>
<dbReference type="PROSITE" id="PS51892">
    <property type="entry name" value="SUBTILASE"/>
    <property type="match status" value="1"/>
</dbReference>
<evidence type="ECO:0000256" key="2">
    <source>
        <dbReference type="ARBA" id="ARBA00022670"/>
    </source>
</evidence>
<evidence type="ECO:0000259" key="7">
    <source>
        <dbReference type="Pfam" id="PF00082"/>
    </source>
</evidence>
<evidence type="ECO:0000256" key="1">
    <source>
        <dbReference type="ARBA" id="ARBA00011073"/>
    </source>
</evidence>
<evidence type="ECO:0000256" key="6">
    <source>
        <dbReference type="SAM" id="MobiDB-lite"/>
    </source>
</evidence>